<accession>A0A7W4PPA7</accession>
<gene>
    <name evidence="1" type="ORF">HLH27_08290</name>
</gene>
<evidence type="ECO:0000313" key="2">
    <source>
        <dbReference type="Proteomes" id="UP000540556"/>
    </source>
</evidence>
<protein>
    <recommendedName>
        <fullName evidence="3">Acylphosphatase</fullName>
    </recommendedName>
</protein>
<keyword evidence="2" id="KW-1185">Reference proteome</keyword>
<proteinExistence type="predicted"/>
<evidence type="ECO:0000313" key="1">
    <source>
        <dbReference type="EMBL" id="MBB2205013.1"/>
    </source>
</evidence>
<organism evidence="1 2">
    <name type="scientific">Gluconacetobacter takamatsuzukensis</name>
    <dbReference type="NCBI Taxonomy" id="1286190"/>
    <lineage>
        <taxon>Bacteria</taxon>
        <taxon>Pseudomonadati</taxon>
        <taxon>Pseudomonadota</taxon>
        <taxon>Alphaproteobacteria</taxon>
        <taxon>Acetobacterales</taxon>
        <taxon>Acetobacteraceae</taxon>
        <taxon>Gluconacetobacter</taxon>
    </lineage>
</organism>
<reference evidence="1 2" key="1">
    <citation type="submission" date="2020-04" db="EMBL/GenBank/DDBJ databases">
        <title>Description of novel Gluconacetobacter.</title>
        <authorList>
            <person name="Sombolestani A."/>
        </authorList>
    </citation>
    <scope>NUCLEOTIDE SEQUENCE [LARGE SCALE GENOMIC DNA]</scope>
    <source>
        <strain evidence="1 2">LMG 27800</strain>
    </source>
</reference>
<sequence>MSRRERMRLELDGCTAVDAILCFAHERAALMGLECVVVEAGAARVVFEVAGPEPMVGAFEMACSLGPAGCPVPVMRCLPLSDHGGVSGWKEGGAGWV</sequence>
<dbReference type="AlphaFoldDB" id="A0A7W4PPA7"/>
<comment type="caution">
    <text evidence="1">The sequence shown here is derived from an EMBL/GenBank/DDBJ whole genome shotgun (WGS) entry which is preliminary data.</text>
</comment>
<dbReference type="EMBL" id="JABEQK010000005">
    <property type="protein sequence ID" value="MBB2205013.1"/>
    <property type="molecule type" value="Genomic_DNA"/>
</dbReference>
<dbReference type="Proteomes" id="UP000540556">
    <property type="component" value="Unassembled WGS sequence"/>
</dbReference>
<name>A0A7W4PPA7_9PROT</name>
<dbReference type="RefSeq" id="WP_182949495.1">
    <property type="nucleotide sequence ID" value="NZ_JABEQK010000005.1"/>
</dbReference>
<evidence type="ECO:0008006" key="3">
    <source>
        <dbReference type="Google" id="ProtNLM"/>
    </source>
</evidence>